<organism evidence="2 3">
    <name type="scientific">Steinernema glaseri</name>
    <dbReference type="NCBI Taxonomy" id="37863"/>
    <lineage>
        <taxon>Eukaryota</taxon>
        <taxon>Metazoa</taxon>
        <taxon>Ecdysozoa</taxon>
        <taxon>Nematoda</taxon>
        <taxon>Chromadorea</taxon>
        <taxon>Rhabditida</taxon>
        <taxon>Tylenchina</taxon>
        <taxon>Panagrolaimomorpha</taxon>
        <taxon>Strongyloidoidea</taxon>
        <taxon>Steinernematidae</taxon>
        <taxon>Steinernema</taxon>
    </lineage>
</organism>
<feature type="compositionally biased region" description="Basic and acidic residues" evidence="1">
    <location>
        <begin position="72"/>
        <end position="81"/>
    </location>
</feature>
<keyword evidence="2" id="KW-1185">Reference proteome</keyword>
<dbReference type="WBParaSite" id="L893_g7952.t1">
    <property type="protein sequence ID" value="L893_g7952.t1"/>
    <property type="gene ID" value="L893_g7952"/>
</dbReference>
<reference evidence="3" key="1">
    <citation type="submission" date="2016-11" db="UniProtKB">
        <authorList>
            <consortium name="WormBaseParasite"/>
        </authorList>
    </citation>
    <scope>IDENTIFICATION</scope>
</reference>
<evidence type="ECO:0000313" key="2">
    <source>
        <dbReference type="Proteomes" id="UP000095287"/>
    </source>
</evidence>
<evidence type="ECO:0000313" key="3">
    <source>
        <dbReference type="WBParaSite" id="L893_g7952.t1"/>
    </source>
</evidence>
<protein>
    <submittedName>
        <fullName evidence="3">Secreted protein</fullName>
    </submittedName>
</protein>
<proteinExistence type="predicted"/>
<dbReference type="Proteomes" id="UP000095287">
    <property type="component" value="Unplaced"/>
</dbReference>
<dbReference type="AlphaFoldDB" id="A0A1I8AQV9"/>
<feature type="region of interest" description="Disordered" evidence="1">
    <location>
        <begin position="65"/>
        <end position="88"/>
    </location>
</feature>
<name>A0A1I8AQV9_9BILA</name>
<evidence type="ECO:0000256" key="1">
    <source>
        <dbReference type="SAM" id="MobiDB-lite"/>
    </source>
</evidence>
<sequence>MALRCVATAREYVGHLLSAKWSYAVLQLLTSRLSEVVICSLCMARASVTAARLFEDKGSAIRKPSRALSIKDQPKESELKTDLSPPCQ</sequence>
<accession>A0A1I8AQV9</accession>